<evidence type="ECO:0000256" key="1">
    <source>
        <dbReference type="ARBA" id="ARBA00022801"/>
    </source>
</evidence>
<proteinExistence type="predicted"/>
<gene>
    <name evidence="4" type="ORF">PSQ40_20310</name>
</gene>
<dbReference type="Gene3D" id="3.10.129.10">
    <property type="entry name" value="Hotdog Thioesterase"/>
    <property type="match status" value="1"/>
</dbReference>
<dbReference type="RefSeq" id="WP_273953711.1">
    <property type="nucleotide sequence ID" value="NZ_JAQSIP010000013.1"/>
</dbReference>
<dbReference type="Proteomes" id="UP001528673">
    <property type="component" value="Unassembled WGS sequence"/>
</dbReference>
<dbReference type="Pfam" id="PF03061">
    <property type="entry name" value="4HBT"/>
    <property type="match status" value="1"/>
</dbReference>
<feature type="domain" description="Thioesterase" evidence="3">
    <location>
        <begin position="105"/>
        <end position="182"/>
    </location>
</feature>
<dbReference type="CDD" id="cd03443">
    <property type="entry name" value="PaaI_thioesterase"/>
    <property type="match status" value="1"/>
</dbReference>
<dbReference type="InterPro" id="IPR006683">
    <property type="entry name" value="Thioestr_dom"/>
</dbReference>
<evidence type="ECO:0000259" key="3">
    <source>
        <dbReference type="Pfam" id="PF03061"/>
    </source>
</evidence>
<dbReference type="InterPro" id="IPR029069">
    <property type="entry name" value="HotDog_dom_sf"/>
</dbReference>
<name>A0ABT5N3P2_9BURK</name>
<feature type="region of interest" description="Disordered" evidence="2">
    <location>
        <begin position="1"/>
        <end position="25"/>
    </location>
</feature>
<accession>A0ABT5N3P2</accession>
<dbReference type="PANTHER" id="PTHR43240:SF1">
    <property type="entry name" value="BLR5584 PROTEIN"/>
    <property type="match status" value="1"/>
</dbReference>
<feature type="compositionally biased region" description="Low complexity" evidence="2">
    <location>
        <begin position="1"/>
        <end position="20"/>
    </location>
</feature>
<protein>
    <submittedName>
        <fullName evidence="4">PaaI family thioesterase</fullName>
    </submittedName>
</protein>
<sequence length="198" mass="21016">MSATPATTASPSTDTPRTAARPSELPRWLAEEATVRQRLEQGVGPGVASRAQIGQKNGLEMMQAMLRGELPFAPIAQTLDFLLLEIGEGVAVFQGRPGPQHFNPMGTVHGGWFATLLDSALGCAVHTRMPPGRGYTTAELGINLVKALTPKVERVRAEGRVIHCGRQLATAEARLVGPDGTLYAHATTTCLVFDLPPG</sequence>
<dbReference type="PANTHER" id="PTHR43240">
    <property type="entry name" value="1,4-DIHYDROXY-2-NAPHTHOYL-COA THIOESTERASE 1"/>
    <property type="match status" value="1"/>
</dbReference>
<dbReference type="SUPFAM" id="SSF54637">
    <property type="entry name" value="Thioesterase/thiol ester dehydrase-isomerase"/>
    <property type="match status" value="1"/>
</dbReference>
<organism evidence="4 5">
    <name type="scientific">Curvibacter cyanobacteriorum</name>
    <dbReference type="NCBI Taxonomy" id="3026422"/>
    <lineage>
        <taxon>Bacteria</taxon>
        <taxon>Pseudomonadati</taxon>
        <taxon>Pseudomonadota</taxon>
        <taxon>Betaproteobacteria</taxon>
        <taxon>Burkholderiales</taxon>
        <taxon>Comamonadaceae</taxon>
        <taxon>Curvibacter</taxon>
    </lineage>
</organism>
<dbReference type="InterPro" id="IPR003736">
    <property type="entry name" value="PAAI_dom"/>
</dbReference>
<evidence type="ECO:0000313" key="5">
    <source>
        <dbReference type="Proteomes" id="UP001528673"/>
    </source>
</evidence>
<keyword evidence="1" id="KW-0378">Hydrolase</keyword>
<keyword evidence="5" id="KW-1185">Reference proteome</keyword>
<dbReference type="EMBL" id="JAQSIP010000013">
    <property type="protein sequence ID" value="MDD0840931.1"/>
    <property type="molecule type" value="Genomic_DNA"/>
</dbReference>
<comment type="caution">
    <text evidence="4">The sequence shown here is derived from an EMBL/GenBank/DDBJ whole genome shotgun (WGS) entry which is preliminary data.</text>
</comment>
<evidence type="ECO:0000313" key="4">
    <source>
        <dbReference type="EMBL" id="MDD0840931.1"/>
    </source>
</evidence>
<dbReference type="NCBIfam" id="TIGR00369">
    <property type="entry name" value="unchar_dom_1"/>
    <property type="match status" value="1"/>
</dbReference>
<reference evidence="4 5" key="1">
    <citation type="submission" date="2023-02" db="EMBL/GenBank/DDBJ databases">
        <title>Bacterial whole genomic sequence of Curvibacter sp. HBC61.</title>
        <authorList>
            <person name="Le V."/>
            <person name="Ko S.-R."/>
            <person name="Ahn C.-Y."/>
            <person name="Oh H.-M."/>
        </authorList>
    </citation>
    <scope>NUCLEOTIDE SEQUENCE [LARGE SCALE GENOMIC DNA]</scope>
    <source>
        <strain evidence="4 5">HBC61</strain>
    </source>
</reference>
<evidence type="ECO:0000256" key="2">
    <source>
        <dbReference type="SAM" id="MobiDB-lite"/>
    </source>
</evidence>